<dbReference type="InterPro" id="IPR015500">
    <property type="entry name" value="Peptidase_S8_subtilisin-rel"/>
</dbReference>
<evidence type="ECO:0000313" key="14">
    <source>
        <dbReference type="EMBL" id="OPH47273.1"/>
    </source>
</evidence>
<evidence type="ECO:0000256" key="8">
    <source>
        <dbReference type="RuleBase" id="RU003355"/>
    </source>
</evidence>
<dbReference type="PRINTS" id="PR00723">
    <property type="entry name" value="SUBTILISIN"/>
</dbReference>
<evidence type="ECO:0000256" key="7">
    <source>
        <dbReference type="PROSITE-ProRule" id="PRU01240"/>
    </source>
</evidence>
<feature type="active site" description="Charge relay system" evidence="7">
    <location>
        <position position="152"/>
    </location>
</feature>
<dbReference type="InterPro" id="IPR022385">
    <property type="entry name" value="Rhs_assc_core"/>
</dbReference>
<organism evidence="14 15">
    <name type="scientific">Paenibacillus ferrarius</name>
    <dbReference type="NCBI Taxonomy" id="1469647"/>
    <lineage>
        <taxon>Bacteria</taxon>
        <taxon>Bacillati</taxon>
        <taxon>Bacillota</taxon>
        <taxon>Bacilli</taxon>
        <taxon>Bacillales</taxon>
        <taxon>Paenibacillaceae</taxon>
        <taxon>Paenibacillus</taxon>
    </lineage>
</organism>
<gene>
    <name evidence="14" type="ORF">BC351_12300</name>
</gene>
<dbReference type="PROSITE" id="PS00138">
    <property type="entry name" value="SUBTILASE_SER"/>
    <property type="match status" value="1"/>
</dbReference>
<protein>
    <recommendedName>
        <fullName evidence="16">Peptidase S8/S53 domain-containing protein</fullName>
    </recommendedName>
</protein>
<evidence type="ECO:0000256" key="5">
    <source>
        <dbReference type="ARBA" id="ARBA00022801"/>
    </source>
</evidence>
<dbReference type="Gene3D" id="3.40.50.200">
    <property type="entry name" value="Peptidase S8/S53 domain"/>
    <property type="match status" value="1"/>
</dbReference>
<dbReference type="InterPro" id="IPR056823">
    <property type="entry name" value="TEN-like_YD-shell"/>
</dbReference>
<evidence type="ECO:0000259" key="13">
    <source>
        <dbReference type="Pfam" id="PF25023"/>
    </source>
</evidence>
<dbReference type="RefSeq" id="WP_079420985.1">
    <property type="nucleotide sequence ID" value="NZ_MBTG01000066.1"/>
</dbReference>
<dbReference type="InterPro" id="IPR023827">
    <property type="entry name" value="Peptidase_S8_Asp-AS"/>
</dbReference>
<dbReference type="PANTHER" id="PTHR43806">
    <property type="entry name" value="PEPTIDASE S8"/>
    <property type="match status" value="1"/>
</dbReference>
<keyword evidence="4" id="KW-0677">Repeat</keyword>
<dbReference type="InterPro" id="IPR006530">
    <property type="entry name" value="YD"/>
</dbReference>
<dbReference type="Pfam" id="PF05922">
    <property type="entry name" value="Inhibitor_I9"/>
    <property type="match status" value="1"/>
</dbReference>
<keyword evidence="15" id="KW-1185">Reference proteome</keyword>
<dbReference type="InterPro" id="IPR034202">
    <property type="entry name" value="Subtilisin_Carlsberg-like"/>
</dbReference>
<dbReference type="InterPro" id="IPR036852">
    <property type="entry name" value="Peptidase_S8/S53_dom_sf"/>
</dbReference>
<feature type="active site" description="Charge relay system" evidence="7">
    <location>
        <position position="337"/>
    </location>
</feature>
<keyword evidence="5 7" id="KW-0378">Hydrolase</keyword>
<evidence type="ECO:0000256" key="4">
    <source>
        <dbReference type="ARBA" id="ARBA00022737"/>
    </source>
</evidence>
<evidence type="ECO:0000256" key="3">
    <source>
        <dbReference type="ARBA" id="ARBA00022723"/>
    </source>
</evidence>
<dbReference type="InterPro" id="IPR022398">
    <property type="entry name" value="Peptidase_S8_His-AS"/>
</dbReference>
<dbReference type="Gene3D" id="2.180.10.10">
    <property type="entry name" value="RHS repeat-associated core"/>
    <property type="match status" value="3"/>
</dbReference>
<feature type="chain" id="PRO_5012641069" description="Peptidase S8/S53 domain-containing protein" evidence="10">
    <location>
        <begin position="27"/>
        <end position="2082"/>
    </location>
</feature>
<dbReference type="PROSITE" id="PS00137">
    <property type="entry name" value="SUBTILASE_HIS"/>
    <property type="match status" value="1"/>
</dbReference>
<accession>A0A1V4H7T8</accession>
<dbReference type="NCBIfam" id="TIGR03696">
    <property type="entry name" value="Rhs_assc_core"/>
    <property type="match status" value="1"/>
</dbReference>
<dbReference type="STRING" id="1469647.BC351_12300"/>
<dbReference type="Gene3D" id="3.30.70.80">
    <property type="entry name" value="Peptidase S8 propeptide/proteinase inhibitor I9"/>
    <property type="match status" value="1"/>
</dbReference>
<evidence type="ECO:0000256" key="2">
    <source>
        <dbReference type="ARBA" id="ARBA00022670"/>
    </source>
</evidence>
<dbReference type="InterPro" id="IPR050131">
    <property type="entry name" value="Peptidase_S8_subtilisin-like"/>
</dbReference>
<dbReference type="Proteomes" id="UP000190626">
    <property type="component" value="Unassembled WGS sequence"/>
</dbReference>
<feature type="domain" description="Teneurin-like YD-shell" evidence="13">
    <location>
        <begin position="1617"/>
        <end position="1865"/>
    </location>
</feature>
<dbReference type="EMBL" id="MBTG01000066">
    <property type="protein sequence ID" value="OPH47273.1"/>
    <property type="molecule type" value="Genomic_DNA"/>
</dbReference>
<dbReference type="InterPro" id="IPR023828">
    <property type="entry name" value="Peptidase_S8_Ser-AS"/>
</dbReference>
<dbReference type="GO" id="GO:0046872">
    <property type="term" value="F:metal ion binding"/>
    <property type="evidence" value="ECO:0007669"/>
    <property type="project" value="UniProtKB-KW"/>
</dbReference>
<dbReference type="Pfam" id="PF00082">
    <property type="entry name" value="Peptidase_S8"/>
    <property type="match status" value="1"/>
</dbReference>
<dbReference type="Pfam" id="PF25023">
    <property type="entry name" value="TEN_YD-shell"/>
    <property type="match status" value="2"/>
</dbReference>
<evidence type="ECO:0000256" key="6">
    <source>
        <dbReference type="ARBA" id="ARBA00022825"/>
    </source>
</evidence>
<evidence type="ECO:0000256" key="10">
    <source>
        <dbReference type="SAM" id="SignalP"/>
    </source>
</evidence>
<keyword evidence="3" id="KW-0479">Metal-binding</keyword>
<dbReference type="CDD" id="cd07477">
    <property type="entry name" value="Peptidases_S8_Subtilisin_subset"/>
    <property type="match status" value="1"/>
</dbReference>
<evidence type="ECO:0000259" key="12">
    <source>
        <dbReference type="Pfam" id="PF05922"/>
    </source>
</evidence>
<dbReference type="GO" id="GO:0004252">
    <property type="term" value="F:serine-type endopeptidase activity"/>
    <property type="evidence" value="ECO:0007669"/>
    <property type="project" value="UniProtKB-UniRule"/>
</dbReference>
<dbReference type="SUPFAM" id="SSF54897">
    <property type="entry name" value="Protease propeptides/inhibitors"/>
    <property type="match status" value="1"/>
</dbReference>
<evidence type="ECO:0000259" key="11">
    <source>
        <dbReference type="Pfam" id="PF00082"/>
    </source>
</evidence>
<dbReference type="PANTHER" id="PTHR43806:SF11">
    <property type="entry name" value="CEREVISIN-RELATED"/>
    <property type="match status" value="1"/>
</dbReference>
<dbReference type="InterPro" id="IPR010259">
    <property type="entry name" value="S8pro/Inhibitor_I9"/>
</dbReference>
<feature type="signal peptide" evidence="10">
    <location>
        <begin position="1"/>
        <end position="26"/>
    </location>
</feature>
<dbReference type="OrthoDB" id="41445at2"/>
<keyword evidence="6 7" id="KW-0720">Serine protease</keyword>
<keyword evidence="10" id="KW-0732">Signal</keyword>
<feature type="domain" description="Peptidase S8/S53" evidence="11">
    <location>
        <begin position="143"/>
        <end position="382"/>
    </location>
</feature>
<feature type="compositionally biased region" description="Basic residues" evidence="9">
    <location>
        <begin position="57"/>
        <end position="66"/>
    </location>
</feature>
<evidence type="ECO:0000256" key="9">
    <source>
        <dbReference type="SAM" id="MobiDB-lite"/>
    </source>
</evidence>
<sequence>MQKRILSFLLIITILFSLISPTFAEAQDASKPSSNGNNTTAGSYIIKFKDAEKGKQALKKNKRTKRSVPSFSNDEEGKTSKNYKHLTSLVTTDLSASEVDELKLDSNVTYIEKDSVVKKAGDTVNGNVYQIHVPEVHDQGIYGDGVKVAVLDTGINTHSPELRVSGGASFVPNDASLDDTNGHGTFVAGILAALKDNQGLVGVAPNVSLYNVKVLDSSGEGTYSQVIQGIDWAIDNHVDMVVMSFTGSDYSAALEEATQLAYSNGILLVAATGNDGVNTVSYPAKFSSVIGVGAVDENNQLASFSNTGAEVELVAPGVSVKGLSLVDGSYITMSGTSVAVPQVAGVAALIKSKDYLYTNKEIRQFLDNSAVSLGDPQFFGHGLVNASEVLNITGNAPHTDNNAGTGSVSQSVYDSVYIEKRINELNQKFNIPILLVNEQLNKGYSINDIEQALIFKQHSNWDLGKILEVIRPRNLFSSVPQVKAAAESFMTAVDATAVGTVNLKADKAPFTLGSSAEVSTLTGAVTVNESDLTLPGRNGLSFTLSRIYNSQNSNFYKQDTEPVQAASYQVTFNSYRYTQTRRGDIITDSVKTPSEDSRNYSTYSDGGKAITWINSHPGQVFDFTDWDGPASDGSFTRSVTSISSTPNARQTYFQISPIAYFRNTATQKTKEELRFPIGQGWSWNIPYVEPDYIRLPDGSTQGFNKDDGTLKTHFVDDYSYGYPKKTVTVDKLTAQHELHYKTNGLSYYFESNGKLIEIEDTYGNTIQFFYTNDQLYGQVLSEIRDAIGNSINIKYYDNQVILTQGDKKVIYNKTKRESTFLDKPWNNTTKDLLTSVENPKGNITQYNYLTDNDKTYFNFAGNSSGGSSGSVEHALLRSIQYPSGAQSIFTYESSPVTRYVGAYATTQEFRAKSRQEQIGDGKVYNLINYNYVYDIGSSFSDDEFRNKTATSVTDVTTDKITTRYTYLKKYVNFKKVYGTPGCETGIQWSTCWPSSTDFLFFQTNVTGTADNMKKRTELTYDTDHNNPYPLKISSDTTNVLTGQISMPVVAEKTYNSHGQILTEKDTYGTKTDYEYKDLSTVGSFLSKVTKKINTNLSQYIFYDRNPQGSVTWLTVRNNDDPNGAFALKIGYDYDSYGNQTKMTATDNQSTKTINKTYEPSAPYSSAFLTKQDMQVTDVDQKITTNIQQLEYNPTTGQQTKYTDGKGYYTRYEYDLLDRVTKATFMDNSKVTLTYDDANNKITTEDETGIKKITQWNPLGLKESVQTIGAGTGKQSFQYDTYSRLWKSLDERSNVTEYQYDPWNRVKQVIHPTGSESIEYDDINRTKITEDGEKNRLRETYDILGRTTQVARWKNGTWTQLSSVKNYDNEGHALEATDADDTHVTKYGYDLLGRLTSVEDANKNATLYSYGIANKITEVKYADGNKAQKQYDEMGRMIRKIDSAGLIDKYYYDDNSNLIKQVDRKGQTLEYQYNTRDFLKYSISPNETISYEYDTAGRRLWMQDGTGKTSYKYFPLTGLMDTTTYADGRTINYGYGSEGLGNRVSMTDPFGYNTAYDFDNRNRLKGVGDTLNNWETSYTYKKNGLVDTSAQKNGIISTYGFDGANLTSLVQKNNGGTNLNVFAYSYDNNSNQTSKTENSTPYSFTYDKLNRIDTSTQFNEQYIYDNRGNRQTLQSNQVPNLAGVSYEYDDRNRLTKVTMDDGKVVAYKYNGDGLLYERTENGQTTRYYYDGANMIAEGIVAANGTASLKARYIRGNGLVARVDANGNKAYYQINGHGDVVGLTDASGNTLNTYTYDMWGNPITTQETVAQPFRYSGEMTDSTTGLQYLRARWYDPSMGRFINEDTYEGQIDNPLSLNLYTYVMNNPLTHTDPTGHCGVCGMSSSLGSALSGAAGAAGMAGLGSGSAGTLDPAAYYYSHSDPYILDNDPYIDPKTLLPPSESTKQWIADEREMIIFQQKGQEKLNATVIQQPIIDNSAYILMSSSKILYHYTDEAGAKAIMESGVIISNRGKVYLTDQAVSPDDANNVLFAGQRPGFIATHRIEVEIYNDYYDLLDTETQDNELIFRGSIRNGKNANITVKENN</sequence>
<proteinExistence type="inferred from homology"/>
<dbReference type="PROSITE" id="PS00136">
    <property type="entry name" value="SUBTILASE_ASP"/>
    <property type="match status" value="1"/>
</dbReference>
<feature type="region of interest" description="Disordered" evidence="9">
    <location>
        <begin position="57"/>
        <end position="79"/>
    </location>
</feature>
<name>A0A1V4H7T8_9BACL</name>
<feature type="active site" description="Charge relay system" evidence="7">
    <location>
        <position position="183"/>
    </location>
</feature>
<keyword evidence="2 7" id="KW-0645">Protease</keyword>
<feature type="domain" description="Teneurin-like YD-shell" evidence="13">
    <location>
        <begin position="1316"/>
        <end position="1523"/>
    </location>
</feature>
<comment type="caution">
    <text evidence="14">The sequence shown here is derived from an EMBL/GenBank/DDBJ whole genome shotgun (WGS) entry which is preliminary data.</text>
</comment>
<dbReference type="InterPro" id="IPR037045">
    <property type="entry name" value="S8pro/Inhibitor_I9_sf"/>
</dbReference>
<reference evidence="15" key="1">
    <citation type="submission" date="2016-07" db="EMBL/GenBank/DDBJ databases">
        <authorList>
            <person name="Florea S."/>
            <person name="Webb J.S."/>
            <person name="Jaromczyk J."/>
            <person name="Schardl C.L."/>
        </authorList>
    </citation>
    <scope>NUCLEOTIDE SEQUENCE [LARGE SCALE GENOMIC DNA]</scope>
    <source>
        <strain evidence="15">CY1</strain>
    </source>
</reference>
<evidence type="ECO:0000256" key="1">
    <source>
        <dbReference type="ARBA" id="ARBA00011073"/>
    </source>
</evidence>
<dbReference type="GO" id="GO:0006508">
    <property type="term" value="P:proteolysis"/>
    <property type="evidence" value="ECO:0007669"/>
    <property type="project" value="UniProtKB-KW"/>
</dbReference>
<dbReference type="SUPFAM" id="SSF52743">
    <property type="entry name" value="Subtilisin-like"/>
    <property type="match status" value="1"/>
</dbReference>
<feature type="domain" description="Inhibitor I9" evidence="12">
    <location>
        <begin position="43"/>
        <end position="118"/>
    </location>
</feature>
<dbReference type="InterPro" id="IPR000209">
    <property type="entry name" value="Peptidase_S8/S53_dom"/>
</dbReference>
<evidence type="ECO:0008006" key="16">
    <source>
        <dbReference type="Google" id="ProtNLM"/>
    </source>
</evidence>
<dbReference type="PROSITE" id="PS51892">
    <property type="entry name" value="SUBTILASE"/>
    <property type="match status" value="1"/>
</dbReference>
<dbReference type="NCBIfam" id="TIGR01643">
    <property type="entry name" value="YD_repeat_2x"/>
    <property type="match status" value="2"/>
</dbReference>
<comment type="similarity">
    <text evidence="1 7 8">Belongs to the peptidase S8 family.</text>
</comment>
<evidence type="ECO:0000313" key="15">
    <source>
        <dbReference type="Proteomes" id="UP000190626"/>
    </source>
</evidence>